<dbReference type="GO" id="GO:0046872">
    <property type="term" value="F:metal ion binding"/>
    <property type="evidence" value="ECO:0007669"/>
    <property type="project" value="UniProtKB-KW"/>
</dbReference>
<feature type="chain" id="PRO_5004024503" description="Heme haloperoxidase family profile domain-containing protein" evidence="8">
    <location>
        <begin position="19"/>
        <end position="435"/>
    </location>
</feature>
<dbReference type="GeneID" id="19141792"/>
<keyword evidence="6" id="KW-0408">Iron</keyword>
<sequence length="435" mass="46744">MKVSVLCIATLFSLPTFAFPASMLKGDISKTTLAEFTALTERISRDLESKRSGAHVKRAFNAEAQRISTSGDHKYIAPGPNDLRGPCPGINVMANHGYLPRNGISTITQMTTAANEVFGMGLDLSAFLAVYSAVMAGDLTSFSIGGKPKTGGLLGGVVSSIGLLGEPQGLSASHNRFEVDGSPTRSDLYATGDPVSLNLAFFEQLLSMPLGKNGIDIPVLTAFRLDRTRHSIATNGYYFSGPLQTLALNPATYQFTYRFFANHTAENPEGYLDAKTLMSFQGVTGEKGNYMWARGQERIPENWYRRVIGDDYSILSFTAEAVSLEVAHPELIRVGGNTGQPNSFTGTNTNLLHQSSGNVFNAQTLLERNNLMCFAFQAASEGAPDILRGLFGNILIAVQKLASVLDPIIAELGCPELVKYDKSLFKAFPGAGSAV</sequence>
<dbReference type="HOGENOM" id="CLU_029871_3_2_1"/>
<accession>M2RZ33</accession>
<dbReference type="OrthoDB" id="407298at2759"/>
<dbReference type="GO" id="GO:0004601">
    <property type="term" value="F:peroxidase activity"/>
    <property type="evidence" value="ECO:0007669"/>
    <property type="project" value="UniProtKB-KW"/>
</dbReference>
<dbReference type="OMA" id="HNRFEVD"/>
<dbReference type="KEGG" id="bsc:COCSADRAFT_98431"/>
<comment type="cofactor">
    <cofactor evidence="1">
        <name>heme b</name>
        <dbReference type="ChEBI" id="CHEBI:60344"/>
    </cofactor>
</comment>
<reference evidence="10 11" key="1">
    <citation type="journal article" date="2012" name="PLoS Pathog.">
        <title>Diverse lifestyles and strategies of plant pathogenesis encoded in the genomes of eighteen Dothideomycetes fungi.</title>
        <authorList>
            <person name="Ohm R.A."/>
            <person name="Feau N."/>
            <person name="Henrissat B."/>
            <person name="Schoch C.L."/>
            <person name="Horwitz B.A."/>
            <person name="Barry K.W."/>
            <person name="Condon B.J."/>
            <person name="Copeland A.C."/>
            <person name="Dhillon B."/>
            <person name="Glaser F."/>
            <person name="Hesse C.N."/>
            <person name="Kosti I."/>
            <person name="LaButti K."/>
            <person name="Lindquist E.A."/>
            <person name="Lucas S."/>
            <person name="Salamov A.A."/>
            <person name="Bradshaw R.E."/>
            <person name="Ciuffetti L."/>
            <person name="Hamelin R.C."/>
            <person name="Kema G.H.J."/>
            <person name="Lawrence C."/>
            <person name="Scott J.A."/>
            <person name="Spatafora J.W."/>
            <person name="Turgeon B.G."/>
            <person name="de Wit P.J.G.M."/>
            <person name="Zhong S."/>
            <person name="Goodwin S.B."/>
            <person name="Grigoriev I.V."/>
        </authorList>
    </citation>
    <scope>NUCLEOTIDE SEQUENCE [LARGE SCALE GENOMIC DNA]</scope>
    <source>
        <strain evidence="11">ND90Pr / ATCC 201652</strain>
    </source>
</reference>
<dbReference type="Gene3D" id="1.10.489.10">
    <property type="entry name" value="Chloroperoxidase-like"/>
    <property type="match status" value="1"/>
</dbReference>
<dbReference type="AlphaFoldDB" id="M2RZ33"/>
<gene>
    <name evidence="10" type="ORF">COCSADRAFT_98431</name>
</gene>
<dbReference type="PANTHER" id="PTHR33577">
    <property type="entry name" value="STERIGMATOCYSTIN BIOSYNTHESIS PEROXIDASE STCC-RELATED"/>
    <property type="match status" value="1"/>
</dbReference>
<evidence type="ECO:0000256" key="1">
    <source>
        <dbReference type="ARBA" id="ARBA00001970"/>
    </source>
</evidence>
<dbReference type="PROSITE" id="PS51405">
    <property type="entry name" value="HEME_HALOPEROXIDASE"/>
    <property type="match status" value="1"/>
</dbReference>
<evidence type="ECO:0000256" key="7">
    <source>
        <dbReference type="ARBA" id="ARBA00025795"/>
    </source>
</evidence>
<keyword evidence="11" id="KW-1185">Reference proteome</keyword>
<evidence type="ECO:0000256" key="8">
    <source>
        <dbReference type="SAM" id="SignalP"/>
    </source>
</evidence>
<organism evidence="10 11">
    <name type="scientific">Cochliobolus sativus (strain ND90Pr / ATCC 201652)</name>
    <name type="common">Common root rot and spot blotch fungus</name>
    <name type="synonym">Bipolaris sorokiniana</name>
    <dbReference type="NCBI Taxonomy" id="665912"/>
    <lineage>
        <taxon>Eukaryota</taxon>
        <taxon>Fungi</taxon>
        <taxon>Dikarya</taxon>
        <taxon>Ascomycota</taxon>
        <taxon>Pezizomycotina</taxon>
        <taxon>Dothideomycetes</taxon>
        <taxon>Pleosporomycetidae</taxon>
        <taxon>Pleosporales</taxon>
        <taxon>Pleosporineae</taxon>
        <taxon>Pleosporaceae</taxon>
        <taxon>Bipolaris</taxon>
    </lineage>
</organism>
<protein>
    <recommendedName>
        <fullName evidence="9">Heme haloperoxidase family profile domain-containing protein</fullName>
    </recommendedName>
</protein>
<evidence type="ECO:0000313" key="11">
    <source>
        <dbReference type="Proteomes" id="UP000016934"/>
    </source>
</evidence>
<comment type="similarity">
    <text evidence="7">Belongs to the chloroperoxidase family.</text>
</comment>
<feature type="domain" description="Heme haloperoxidase family profile" evidence="9">
    <location>
        <begin position="71"/>
        <end position="319"/>
    </location>
</feature>
<dbReference type="RefSeq" id="XP_007703679.1">
    <property type="nucleotide sequence ID" value="XM_007705489.1"/>
</dbReference>
<dbReference type="Pfam" id="PF01328">
    <property type="entry name" value="Peroxidase_2"/>
    <property type="match status" value="1"/>
</dbReference>
<name>M2RZ33_COCSN</name>
<evidence type="ECO:0000313" key="10">
    <source>
        <dbReference type="EMBL" id="EMD60288.1"/>
    </source>
</evidence>
<evidence type="ECO:0000256" key="5">
    <source>
        <dbReference type="ARBA" id="ARBA00023002"/>
    </source>
</evidence>
<dbReference type="SUPFAM" id="SSF47571">
    <property type="entry name" value="Cloroperoxidase"/>
    <property type="match status" value="1"/>
</dbReference>
<dbReference type="InterPro" id="IPR000028">
    <property type="entry name" value="Chloroperoxidase"/>
</dbReference>
<dbReference type="Proteomes" id="UP000016934">
    <property type="component" value="Unassembled WGS sequence"/>
</dbReference>
<feature type="signal peptide" evidence="8">
    <location>
        <begin position="1"/>
        <end position="18"/>
    </location>
</feature>
<dbReference type="InterPro" id="IPR036851">
    <property type="entry name" value="Chloroperoxidase-like_sf"/>
</dbReference>
<evidence type="ECO:0000256" key="2">
    <source>
        <dbReference type="ARBA" id="ARBA00022559"/>
    </source>
</evidence>
<proteinExistence type="inferred from homology"/>
<evidence type="ECO:0000256" key="6">
    <source>
        <dbReference type="ARBA" id="ARBA00023004"/>
    </source>
</evidence>
<keyword evidence="8" id="KW-0732">Signal</keyword>
<keyword evidence="3" id="KW-0349">Heme</keyword>
<evidence type="ECO:0000256" key="3">
    <source>
        <dbReference type="ARBA" id="ARBA00022617"/>
    </source>
</evidence>
<evidence type="ECO:0000256" key="4">
    <source>
        <dbReference type="ARBA" id="ARBA00022723"/>
    </source>
</evidence>
<keyword evidence="5" id="KW-0560">Oxidoreductase</keyword>
<keyword evidence="4" id="KW-0479">Metal-binding</keyword>
<keyword evidence="2" id="KW-0575">Peroxidase</keyword>
<dbReference type="EMBL" id="KB445650">
    <property type="protein sequence ID" value="EMD60288.1"/>
    <property type="molecule type" value="Genomic_DNA"/>
</dbReference>
<dbReference type="eggNOG" id="ENOG502S6CG">
    <property type="taxonomic scope" value="Eukaryota"/>
</dbReference>
<reference evidence="11" key="2">
    <citation type="journal article" date="2013" name="PLoS Genet.">
        <title>Comparative genome structure, secondary metabolite, and effector coding capacity across Cochliobolus pathogens.</title>
        <authorList>
            <person name="Condon B.J."/>
            <person name="Leng Y."/>
            <person name="Wu D."/>
            <person name="Bushley K.E."/>
            <person name="Ohm R.A."/>
            <person name="Otillar R."/>
            <person name="Martin J."/>
            <person name="Schackwitz W."/>
            <person name="Grimwood J."/>
            <person name="MohdZainudin N."/>
            <person name="Xue C."/>
            <person name="Wang R."/>
            <person name="Manning V.A."/>
            <person name="Dhillon B."/>
            <person name="Tu Z.J."/>
            <person name="Steffenson B.J."/>
            <person name="Salamov A."/>
            <person name="Sun H."/>
            <person name="Lowry S."/>
            <person name="LaButti K."/>
            <person name="Han J."/>
            <person name="Copeland A."/>
            <person name="Lindquist E."/>
            <person name="Barry K."/>
            <person name="Schmutz J."/>
            <person name="Baker S.E."/>
            <person name="Ciuffetti L.M."/>
            <person name="Grigoriev I.V."/>
            <person name="Zhong S."/>
            <person name="Turgeon B.G."/>
        </authorList>
    </citation>
    <scope>NUCLEOTIDE SEQUENCE [LARGE SCALE GENOMIC DNA]</scope>
    <source>
        <strain evidence="11">ND90Pr / ATCC 201652</strain>
    </source>
</reference>
<dbReference type="PANTHER" id="PTHR33577:SF1">
    <property type="entry name" value="HEME HALOPEROXIDASE FAMILY PROFILE DOMAIN-CONTAINING PROTEIN"/>
    <property type="match status" value="1"/>
</dbReference>
<evidence type="ECO:0000259" key="9">
    <source>
        <dbReference type="PROSITE" id="PS51405"/>
    </source>
</evidence>